<dbReference type="EMBL" id="JAVXUP010000089">
    <property type="protein sequence ID" value="KAK3038769.1"/>
    <property type="molecule type" value="Genomic_DNA"/>
</dbReference>
<dbReference type="GO" id="GO:1990414">
    <property type="term" value="P:replication-born double-strand break repair via sister chromatid exchange"/>
    <property type="evidence" value="ECO:0007669"/>
    <property type="project" value="TreeGrafter"/>
</dbReference>
<dbReference type="AlphaFoldDB" id="A0AA88X3S8"/>
<comment type="subcellular location">
    <subcellularLocation>
        <location evidence="1">Nucleus</location>
    </subcellularLocation>
</comment>
<organism evidence="4 5">
    <name type="scientific">Escallonia herrerae</name>
    <dbReference type="NCBI Taxonomy" id="1293975"/>
    <lineage>
        <taxon>Eukaryota</taxon>
        <taxon>Viridiplantae</taxon>
        <taxon>Streptophyta</taxon>
        <taxon>Embryophyta</taxon>
        <taxon>Tracheophyta</taxon>
        <taxon>Spermatophyta</taxon>
        <taxon>Magnoliopsida</taxon>
        <taxon>eudicotyledons</taxon>
        <taxon>Gunneridae</taxon>
        <taxon>Pentapetalae</taxon>
        <taxon>asterids</taxon>
        <taxon>campanulids</taxon>
        <taxon>Escalloniales</taxon>
        <taxon>Escalloniaceae</taxon>
        <taxon>Escallonia</taxon>
    </lineage>
</organism>
<dbReference type="GO" id="GO:0003682">
    <property type="term" value="F:chromatin binding"/>
    <property type="evidence" value="ECO:0007669"/>
    <property type="project" value="TreeGrafter"/>
</dbReference>
<dbReference type="PANTHER" id="PTHR12585:SF55">
    <property type="entry name" value="SISTER CHROMATID COHESION 1 PROTEIN 3"/>
    <property type="match status" value="1"/>
</dbReference>
<dbReference type="GO" id="GO:0005634">
    <property type="term" value="C:nucleus"/>
    <property type="evidence" value="ECO:0007669"/>
    <property type="project" value="UniProtKB-SubCell"/>
</dbReference>
<keyword evidence="5" id="KW-1185">Reference proteome</keyword>
<feature type="domain" description="Rad21/Rec8-like protein N-terminal" evidence="3">
    <location>
        <begin position="1"/>
        <end position="101"/>
    </location>
</feature>
<protein>
    <recommendedName>
        <fullName evidence="3">Rad21/Rec8-like protein N-terminal domain-containing protein</fullName>
    </recommendedName>
</protein>
<dbReference type="Proteomes" id="UP001188597">
    <property type="component" value="Unassembled WGS sequence"/>
</dbReference>
<dbReference type="GO" id="GO:0008278">
    <property type="term" value="C:cohesin complex"/>
    <property type="evidence" value="ECO:0007669"/>
    <property type="project" value="InterPro"/>
</dbReference>
<keyword evidence="2" id="KW-0539">Nucleus</keyword>
<dbReference type="Pfam" id="PF04825">
    <property type="entry name" value="Rad21_Rec8_N"/>
    <property type="match status" value="1"/>
</dbReference>
<dbReference type="InterPro" id="IPR006910">
    <property type="entry name" value="Rad21_Rec8_N"/>
</dbReference>
<dbReference type="InterPro" id="IPR039781">
    <property type="entry name" value="Rad21/Rec8-like"/>
</dbReference>
<evidence type="ECO:0000256" key="2">
    <source>
        <dbReference type="ARBA" id="ARBA00023242"/>
    </source>
</evidence>
<comment type="caution">
    <text evidence="4">The sequence shown here is derived from an EMBL/GenBank/DDBJ whole genome shotgun (WGS) entry which is preliminary data.</text>
</comment>
<evidence type="ECO:0000256" key="1">
    <source>
        <dbReference type="ARBA" id="ARBA00004123"/>
    </source>
</evidence>
<sequence>MFYSQTTLARKGPLGTVWCAAHVQKRLNKSEYTATDILKAIEYIFYTKKSIALRMSGHLLLGVVRIYEKKVEYLHEDCRVVWISLKNAYAPADVNLPEDATHAPFHSVTLPEKFELDAFDLDDYQGDSHPSISEDTTRETEMPNGNNLDIEVMRNVLDDLHSRNVSLWIDHKNDILEPDSDLVQQLMKDKDNYTPGVEEMLVPGEPSQQYQEPPSGEPENFDSGLLYGGVSSELAIRSTPHVEQPQAKPRKRKQFYDEKTMIDDSNDLLRVERGLPVGLPVSDLSVWKLNKRLKLDALFFDPLLTGLCTDLSNIYKNDFISAKPRSVSSEEPRPEPIECIQNYEGPVGINVFPEPLHRPNRSMPSSPAYDDIIGFQSDHVGTLGLAASNGLPGSLVETPEKQPCLESTRLSYVPELMNSAEGDLSFLEQDDNAGAGPLEVDYILRKHNGTPEVDTLSVRTRAVAQFLKAKALVTPITRGVSGDLSLNNILDGNRRRLCARMVFETLVKLILSVSSGT</sequence>
<reference evidence="4" key="1">
    <citation type="submission" date="2022-12" db="EMBL/GenBank/DDBJ databases">
        <title>Draft genome assemblies for two species of Escallonia (Escalloniales).</title>
        <authorList>
            <person name="Chanderbali A."/>
            <person name="Dervinis C."/>
            <person name="Anghel I."/>
            <person name="Soltis D."/>
            <person name="Soltis P."/>
            <person name="Zapata F."/>
        </authorList>
    </citation>
    <scope>NUCLEOTIDE SEQUENCE</scope>
    <source>
        <strain evidence="4">UCBG64.0493</strain>
        <tissue evidence="4">Leaf</tissue>
    </source>
</reference>
<evidence type="ECO:0000313" key="5">
    <source>
        <dbReference type="Proteomes" id="UP001188597"/>
    </source>
</evidence>
<evidence type="ECO:0000259" key="3">
    <source>
        <dbReference type="Pfam" id="PF04825"/>
    </source>
</evidence>
<dbReference type="GO" id="GO:0007062">
    <property type="term" value="P:sister chromatid cohesion"/>
    <property type="evidence" value="ECO:0007669"/>
    <property type="project" value="InterPro"/>
</dbReference>
<gene>
    <name evidence="4" type="ORF">RJ639_027356</name>
</gene>
<name>A0AA88X3S8_9ASTE</name>
<dbReference type="CDD" id="cd21793">
    <property type="entry name" value="Rad21_Rec8_M_AtSYN1-like"/>
    <property type="match status" value="1"/>
</dbReference>
<accession>A0AA88X3S8</accession>
<proteinExistence type="predicted"/>
<dbReference type="PANTHER" id="PTHR12585">
    <property type="entry name" value="SCC1 / RAD21 FAMILY MEMBER"/>
    <property type="match status" value="1"/>
</dbReference>
<evidence type="ECO:0000313" key="4">
    <source>
        <dbReference type="EMBL" id="KAK3038769.1"/>
    </source>
</evidence>